<reference evidence="2 3" key="1">
    <citation type="submission" date="2015-04" db="EMBL/GenBank/DDBJ databases">
        <title>Comparative genomics of rhizobia nodulating Arachis hypogaea in China.</title>
        <authorList>
            <person name="Li Y."/>
        </authorList>
    </citation>
    <scope>NUCLEOTIDE SEQUENCE [LARGE SCALE GENOMIC DNA]</scope>
    <source>
        <strain evidence="2 3">CCBAU 51757</strain>
    </source>
</reference>
<feature type="transmembrane region" description="Helical" evidence="1">
    <location>
        <begin position="108"/>
        <end position="135"/>
    </location>
</feature>
<evidence type="ECO:0000313" key="3">
    <source>
        <dbReference type="Proteomes" id="UP000289546"/>
    </source>
</evidence>
<feature type="transmembrane region" description="Helical" evidence="1">
    <location>
        <begin position="61"/>
        <end position="87"/>
    </location>
</feature>
<dbReference type="Proteomes" id="UP000289546">
    <property type="component" value="Unassembled WGS sequence"/>
</dbReference>
<sequence>MTSTDDWLKKQGEPLSLFDLANRWGEALKVVGAGNGAGLIAGGAALATFAKYPNALPLIKAGGVCFFVGVLSFAVGFASLQLAIFSYDAMLHEVRLKKQESVRNLERTIAIAMAGANWLALGSATAFVLGLLFGLRVFLSF</sequence>
<protein>
    <submittedName>
        <fullName evidence="2">Uncharacterized protein</fullName>
    </submittedName>
</protein>
<dbReference type="AlphaFoldDB" id="A0A4Q0SKN5"/>
<keyword evidence="1" id="KW-1133">Transmembrane helix</keyword>
<accession>A0A4Q0SKN5</accession>
<name>A0A4Q0SKN5_9BRAD</name>
<keyword evidence="3" id="KW-1185">Reference proteome</keyword>
<organism evidence="2 3">
    <name type="scientific">Bradyrhizobium nanningense</name>
    <dbReference type="NCBI Taxonomy" id="1325118"/>
    <lineage>
        <taxon>Bacteria</taxon>
        <taxon>Pseudomonadati</taxon>
        <taxon>Pseudomonadota</taxon>
        <taxon>Alphaproteobacteria</taxon>
        <taxon>Hyphomicrobiales</taxon>
        <taxon>Nitrobacteraceae</taxon>
        <taxon>Bradyrhizobium</taxon>
    </lineage>
</organism>
<keyword evidence="1" id="KW-0812">Transmembrane</keyword>
<evidence type="ECO:0000313" key="2">
    <source>
        <dbReference type="EMBL" id="RXH38631.1"/>
    </source>
</evidence>
<comment type="caution">
    <text evidence="2">The sequence shown here is derived from an EMBL/GenBank/DDBJ whole genome shotgun (WGS) entry which is preliminary data.</text>
</comment>
<keyword evidence="1" id="KW-0472">Membrane</keyword>
<dbReference type="EMBL" id="LBJQ01000003">
    <property type="protein sequence ID" value="RXH38631.1"/>
    <property type="molecule type" value="Genomic_DNA"/>
</dbReference>
<proteinExistence type="predicted"/>
<dbReference type="RefSeq" id="WP_128916086.1">
    <property type="nucleotide sequence ID" value="NZ_LBJQ01000003.1"/>
</dbReference>
<gene>
    <name evidence="2" type="ORF">XH99_00690</name>
</gene>
<evidence type="ECO:0000256" key="1">
    <source>
        <dbReference type="SAM" id="Phobius"/>
    </source>
</evidence>